<dbReference type="PANTHER" id="PTHR17901">
    <property type="entry name" value="MAGNESIUM-DEPENDENT PHOSPHATASE 1 MDP1"/>
    <property type="match status" value="1"/>
</dbReference>
<dbReference type="NCBIfam" id="TIGR01681">
    <property type="entry name" value="HAD-SF-IIIC"/>
    <property type="match status" value="1"/>
</dbReference>
<dbReference type="InterPro" id="IPR023214">
    <property type="entry name" value="HAD_sf"/>
</dbReference>
<organism evidence="1 2">
    <name type="scientific">Piedraia hortae CBS 480.64</name>
    <dbReference type="NCBI Taxonomy" id="1314780"/>
    <lineage>
        <taxon>Eukaryota</taxon>
        <taxon>Fungi</taxon>
        <taxon>Dikarya</taxon>
        <taxon>Ascomycota</taxon>
        <taxon>Pezizomycotina</taxon>
        <taxon>Dothideomycetes</taxon>
        <taxon>Dothideomycetidae</taxon>
        <taxon>Capnodiales</taxon>
        <taxon>Piedraiaceae</taxon>
        <taxon>Piedraia</taxon>
    </lineage>
</organism>
<dbReference type="Proteomes" id="UP000799421">
    <property type="component" value="Unassembled WGS sequence"/>
</dbReference>
<proteinExistence type="predicted"/>
<gene>
    <name evidence="1" type="ORF">K470DRAFT_216644</name>
</gene>
<dbReference type="InterPro" id="IPR035679">
    <property type="entry name" value="MDP-1_euk"/>
</dbReference>
<dbReference type="PANTHER" id="PTHR17901:SF14">
    <property type="entry name" value="MAGNESIUM-DEPENDENT PHOSPHATASE 1"/>
    <property type="match status" value="1"/>
</dbReference>
<dbReference type="InterPro" id="IPR036412">
    <property type="entry name" value="HAD-like_sf"/>
</dbReference>
<evidence type="ECO:0000313" key="2">
    <source>
        <dbReference type="Proteomes" id="UP000799421"/>
    </source>
</evidence>
<sequence length="185" mass="21195">MDRVPDVFNDGLHLPKMMVFDLDYTLWPLWVDTHLSGRLKGSQDGRSVTDGSGTSYAFYTDVPGILSALKEKGILVCAASRTHTPDRAREMLRLLRVDEETKAIDVFDYLEIYPGSKITHFRRLHKTSGIDYKDMVFFDDESRNRNVEELGVVMQLVRDGVSRQEVDAGVATWRRQTKQREPSRA</sequence>
<protein>
    <submittedName>
        <fullName evidence="1">Magnesium-dependent phosphatase-1</fullName>
    </submittedName>
</protein>
<dbReference type="CDD" id="cd07501">
    <property type="entry name" value="HAD_MDP-1_like"/>
    <property type="match status" value="1"/>
</dbReference>
<dbReference type="SFLD" id="SFLDG01129">
    <property type="entry name" value="C1.5:_HAD__Beta-PGM__Phosphata"/>
    <property type="match status" value="1"/>
</dbReference>
<evidence type="ECO:0000313" key="1">
    <source>
        <dbReference type="EMBL" id="KAF2860638.1"/>
    </source>
</evidence>
<dbReference type="SUPFAM" id="SSF56784">
    <property type="entry name" value="HAD-like"/>
    <property type="match status" value="1"/>
</dbReference>
<reference evidence="1" key="1">
    <citation type="journal article" date="2020" name="Stud. Mycol.">
        <title>101 Dothideomycetes genomes: a test case for predicting lifestyles and emergence of pathogens.</title>
        <authorList>
            <person name="Haridas S."/>
            <person name="Albert R."/>
            <person name="Binder M."/>
            <person name="Bloem J."/>
            <person name="Labutti K."/>
            <person name="Salamov A."/>
            <person name="Andreopoulos B."/>
            <person name="Baker S."/>
            <person name="Barry K."/>
            <person name="Bills G."/>
            <person name="Bluhm B."/>
            <person name="Cannon C."/>
            <person name="Castanera R."/>
            <person name="Culley D."/>
            <person name="Daum C."/>
            <person name="Ezra D."/>
            <person name="Gonzalez J."/>
            <person name="Henrissat B."/>
            <person name="Kuo A."/>
            <person name="Liang C."/>
            <person name="Lipzen A."/>
            <person name="Lutzoni F."/>
            <person name="Magnuson J."/>
            <person name="Mondo S."/>
            <person name="Nolan M."/>
            <person name="Ohm R."/>
            <person name="Pangilinan J."/>
            <person name="Park H.-J."/>
            <person name="Ramirez L."/>
            <person name="Alfaro M."/>
            <person name="Sun H."/>
            <person name="Tritt A."/>
            <person name="Yoshinaga Y."/>
            <person name="Zwiers L.-H."/>
            <person name="Turgeon B."/>
            <person name="Goodwin S."/>
            <person name="Spatafora J."/>
            <person name="Crous P."/>
            <person name="Grigoriev I."/>
        </authorList>
    </citation>
    <scope>NUCLEOTIDE SEQUENCE</scope>
    <source>
        <strain evidence="1">CBS 480.64</strain>
    </source>
</reference>
<accession>A0A6A7C1S6</accession>
<dbReference type="SFLD" id="SFLDG01131">
    <property type="entry name" value="C1.5.2:_MDP_Like"/>
    <property type="match status" value="1"/>
</dbReference>
<dbReference type="EMBL" id="MU005979">
    <property type="protein sequence ID" value="KAF2860638.1"/>
    <property type="molecule type" value="Genomic_DNA"/>
</dbReference>
<keyword evidence="2" id="KW-1185">Reference proteome</keyword>
<dbReference type="InterPro" id="IPR010036">
    <property type="entry name" value="MDP_1_eu_arc"/>
</dbReference>
<dbReference type="Gene3D" id="3.40.50.1000">
    <property type="entry name" value="HAD superfamily/HAD-like"/>
    <property type="match status" value="1"/>
</dbReference>
<dbReference type="Pfam" id="PF12689">
    <property type="entry name" value="Acid_PPase"/>
    <property type="match status" value="1"/>
</dbReference>
<dbReference type="FunFam" id="3.40.50.1000:FF:000155">
    <property type="entry name" value="Putative magnesium dependent phosphatase"/>
    <property type="match status" value="1"/>
</dbReference>
<dbReference type="OrthoDB" id="2865258at2759"/>
<dbReference type="SFLD" id="SFLDS00003">
    <property type="entry name" value="Haloacid_Dehalogenase"/>
    <property type="match status" value="1"/>
</dbReference>
<dbReference type="AlphaFoldDB" id="A0A6A7C1S6"/>
<dbReference type="GO" id="GO:0003993">
    <property type="term" value="F:acid phosphatase activity"/>
    <property type="evidence" value="ECO:0007669"/>
    <property type="project" value="TreeGrafter"/>
</dbReference>
<name>A0A6A7C1S6_9PEZI</name>
<dbReference type="NCBIfam" id="TIGR01685">
    <property type="entry name" value="MDP-1"/>
    <property type="match status" value="1"/>
</dbReference>
<dbReference type="InterPro" id="IPR010033">
    <property type="entry name" value="HAD_SF_ppase_IIIC"/>
</dbReference>